<proteinExistence type="predicted"/>
<evidence type="ECO:0000259" key="2">
    <source>
        <dbReference type="Pfam" id="PF14706"/>
    </source>
</evidence>
<evidence type="ECO:0000313" key="3">
    <source>
        <dbReference type="EMBL" id="GAI16987.1"/>
    </source>
</evidence>
<protein>
    <recommendedName>
        <fullName evidence="2">Transposase Tn5-like N-terminal domain-containing protein</fullName>
    </recommendedName>
</protein>
<dbReference type="Gene3D" id="1.10.246.40">
    <property type="entry name" value="Tn5 transposase, domain 1"/>
    <property type="match status" value="1"/>
</dbReference>
<dbReference type="AlphaFoldDB" id="X1LCI6"/>
<accession>X1LCI6</accession>
<reference evidence="3" key="1">
    <citation type="journal article" date="2014" name="Front. Microbiol.">
        <title>High frequency of phylogenetically diverse reductive dehalogenase-homologous genes in deep subseafloor sedimentary metagenomes.</title>
        <authorList>
            <person name="Kawai M."/>
            <person name="Futagami T."/>
            <person name="Toyoda A."/>
            <person name="Takaki Y."/>
            <person name="Nishi S."/>
            <person name="Hori S."/>
            <person name="Arai W."/>
            <person name="Tsubouchi T."/>
            <person name="Morono Y."/>
            <person name="Uchiyama I."/>
            <person name="Ito T."/>
            <person name="Fujiyama A."/>
            <person name="Inagaki F."/>
            <person name="Takami H."/>
        </authorList>
    </citation>
    <scope>NUCLEOTIDE SEQUENCE</scope>
    <source>
        <strain evidence="3">Expedition CK06-06</strain>
    </source>
</reference>
<dbReference type="InterPro" id="IPR038215">
    <property type="entry name" value="TN5-like_N_sf"/>
</dbReference>
<comment type="caution">
    <text evidence="3">The sequence shown here is derived from an EMBL/GenBank/DDBJ whole genome shotgun (WGS) entry which is preliminary data.</text>
</comment>
<organism evidence="3">
    <name type="scientific">marine sediment metagenome</name>
    <dbReference type="NCBI Taxonomy" id="412755"/>
    <lineage>
        <taxon>unclassified sequences</taxon>
        <taxon>metagenomes</taxon>
        <taxon>ecological metagenomes</taxon>
    </lineage>
</organism>
<feature type="domain" description="Transposase Tn5-like N-terminal" evidence="2">
    <location>
        <begin position="19"/>
        <end position="52"/>
    </location>
</feature>
<feature type="region of interest" description="Disordered" evidence="1">
    <location>
        <begin position="1"/>
        <end position="20"/>
    </location>
</feature>
<gene>
    <name evidence="3" type="ORF">S06H3_13914</name>
</gene>
<dbReference type="Pfam" id="PF14706">
    <property type="entry name" value="Tnp_DNA_bind"/>
    <property type="match status" value="1"/>
</dbReference>
<feature type="compositionally biased region" description="Basic residues" evidence="1">
    <location>
        <begin position="1"/>
        <end position="11"/>
    </location>
</feature>
<dbReference type="EMBL" id="BARV01006796">
    <property type="protein sequence ID" value="GAI16987.1"/>
    <property type="molecule type" value="Genomic_DNA"/>
</dbReference>
<sequence length="53" mass="6070">MKKINSSKPHAKLTQPQAKNWAEREFATAQLGDQRLNKRLITIAKFFTNNPTS</sequence>
<dbReference type="InterPro" id="IPR014735">
    <property type="entry name" value="Transposase_Tn5-like_N"/>
</dbReference>
<name>X1LCI6_9ZZZZ</name>
<evidence type="ECO:0000256" key="1">
    <source>
        <dbReference type="SAM" id="MobiDB-lite"/>
    </source>
</evidence>
<feature type="non-terminal residue" evidence="3">
    <location>
        <position position="53"/>
    </location>
</feature>